<organism evidence="7 8">
    <name type="scientific">Natronorubrum halalkaliphilum</name>
    <dbReference type="NCBI Taxonomy" id="2691917"/>
    <lineage>
        <taxon>Archaea</taxon>
        <taxon>Methanobacteriati</taxon>
        <taxon>Methanobacteriota</taxon>
        <taxon>Stenosarchaea group</taxon>
        <taxon>Halobacteria</taxon>
        <taxon>Halobacteriales</taxon>
        <taxon>Natrialbaceae</taxon>
        <taxon>Natronorubrum</taxon>
    </lineage>
</organism>
<feature type="region of interest" description="Disordered" evidence="5">
    <location>
        <begin position="1"/>
        <end position="71"/>
    </location>
</feature>
<evidence type="ECO:0000256" key="5">
    <source>
        <dbReference type="SAM" id="MobiDB-lite"/>
    </source>
</evidence>
<feature type="compositionally biased region" description="Basic and acidic residues" evidence="5">
    <location>
        <begin position="18"/>
        <end position="34"/>
    </location>
</feature>
<evidence type="ECO:0000256" key="6">
    <source>
        <dbReference type="SAM" id="Phobius"/>
    </source>
</evidence>
<protein>
    <submittedName>
        <fullName evidence="7">S26 family signal peptidase</fullName>
    </submittedName>
</protein>
<comment type="subcellular location">
    <subcellularLocation>
        <location evidence="1">Membrane</location>
    </subcellularLocation>
</comment>
<comment type="caution">
    <text evidence="7">The sequence shown here is derived from an EMBL/GenBank/DDBJ whole genome shotgun (WGS) entry which is preliminary data.</text>
</comment>
<reference evidence="7 8" key="1">
    <citation type="submission" date="2020-01" db="EMBL/GenBank/DDBJ databases">
        <title>Natronorubrum sp. JWXQ-INN 674 isolated from Inner Mongolia Autonomous Region of China.</title>
        <authorList>
            <person name="Xue Q."/>
        </authorList>
    </citation>
    <scope>NUCLEOTIDE SEQUENCE [LARGE SCALE GENOMIC DNA]</scope>
    <source>
        <strain evidence="7 8">JWXQ-INN-674</strain>
    </source>
</reference>
<dbReference type="CDD" id="cd06530">
    <property type="entry name" value="S26_SPase_I"/>
    <property type="match status" value="1"/>
</dbReference>
<dbReference type="EMBL" id="WUYX01000038">
    <property type="protein sequence ID" value="MXV62990.1"/>
    <property type="molecule type" value="Genomic_DNA"/>
</dbReference>
<dbReference type="SUPFAM" id="SSF51306">
    <property type="entry name" value="LexA/Signal peptidase"/>
    <property type="match status" value="1"/>
</dbReference>
<dbReference type="AlphaFoldDB" id="A0A6B0VN18"/>
<dbReference type="PANTHER" id="PTHR10806">
    <property type="entry name" value="SIGNAL PEPTIDASE COMPLEX CATALYTIC SUBUNIT SEC11"/>
    <property type="match status" value="1"/>
</dbReference>
<dbReference type="RefSeq" id="WP_160065813.1">
    <property type="nucleotide sequence ID" value="NZ_WUYX01000038.1"/>
</dbReference>
<dbReference type="OrthoDB" id="4822at2157"/>
<proteinExistence type="predicted"/>
<evidence type="ECO:0000256" key="2">
    <source>
        <dbReference type="ARBA" id="ARBA00022692"/>
    </source>
</evidence>
<evidence type="ECO:0000256" key="3">
    <source>
        <dbReference type="ARBA" id="ARBA00022989"/>
    </source>
</evidence>
<dbReference type="GO" id="GO:0006465">
    <property type="term" value="P:signal peptide processing"/>
    <property type="evidence" value="ECO:0007669"/>
    <property type="project" value="InterPro"/>
</dbReference>
<dbReference type="GO" id="GO:0016020">
    <property type="term" value="C:membrane"/>
    <property type="evidence" value="ECO:0007669"/>
    <property type="project" value="UniProtKB-SubCell"/>
</dbReference>
<dbReference type="InterPro" id="IPR001733">
    <property type="entry name" value="Peptidase_S26B"/>
</dbReference>
<dbReference type="PANTHER" id="PTHR10806:SF6">
    <property type="entry name" value="SIGNAL PEPTIDASE COMPLEX CATALYTIC SUBUNIT SEC11"/>
    <property type="match status" value="1"/>
</dbReference>
<keyword evidence="8" id="KW-1185">Reference proteome</keyword>
<dbReference type="Proteomes" id="UP000434101">
    <property type="component" value="Unassembled WGS sequence"/>
</dbReference>
<sequence length="331" mass="35182">MSGSSPGDPPDDPDDSDDRVRDRRDRDGRDDRTPPGDPSTAPEATTESESEAGFESGSEPQPRARSRADDVTIEDDGVVRWFLKTEDGTVVMARDVLSSVAIVAVIGLVLFGLSGVWPPLVAVESGSMEPNMERGDLIFVVDDDRYAGDNPVEGTGVVTFENGHESGHEKFGEAGDVIVFKPNGDDHQTPVIHRAQFWVEEGENWVDTKADDAVIGEATCGDVQTCPANHDGFITKGDANNGYDQYGNGISDVVRPEWVTGKAMIRVPWLGHVRLTFDEILGETGVQSPILEDNPVPVGPDSPALQAGLAGATGLAGTSAGVAVAIGRYRS</sequence>
<keyword evidence="2 6" id="KW-0812">Transmembrane</keyword>
<dbReference type="GO" id="GO:0004252">
    <property type="term" value="F:serine-type endopeptidase activity"/>
    <property type="evidence" value="ECO:0007669"/>
    <property type="project" value="InterPro"/>
</dbReference>
<accession>A0A6B0VN18</accession>
<keyword evidence="3 6" id="KW-1133">Transmembrane helix</keyword>
<dbReference type="InterPro" id="IPR019533">
    <property type="entry name" value="Peptidase_S26"/>
</dbReference>
<evidence type="ECO:0000313" key="7">
    <source>
        <dbReference type="EMBL" id="MXV62990.1"/>
    </source>
</evidence>
<dbReference type="InterPro" id="IPR036286">
    <property type="entry name" value="LexA/Signal_pep-like_sf"/>
</dbReference>
<name>A0A6B0VN18_9EURY</name>
<gene>
    <name evidence="7" type="ORF">GS429_13110</name>
</gene>
<evidence type="ECO:0000256" key="1">
    <source>
        <dbReference type="ARBA" id="ARBA00004370"/>
    </source>
</evidence>
<feature type="transmembrane region" description="Helical" evidence="6">
    <location>
        <begin position="96"/>
        <end position="117"/>
    </location>
</feature>
<evidence type="ECO:0000313" key="8">
    <source>
        <dbReference type="Proteomes" id="UP000434101"/>
    </source>
</evidence>
<evidence type="ECO:0000256" key="4">
    <source>
        <dbReference type="ARBA" id="ARBA00023136"/>
    </source>
</evidence>
<keyword evidence="4 6" id="KW-0472">Membrane</keyword>